<protein>
    <submittedName>
        <fullName evidence="2">Vigilin</fullName>
    </submittedName>
</protein>
<dbReference type="Proteomes" id="UP000887013">
    <property type="component" value="Unassembled WGS sequence"/>
</dbReference>
<comment type="caution">
    <text evidence="2">The sequence shown here is derived from an EMBL/GenBank/DDBJ whole genome shotgun (WGS) entry which is preliminary data.</text>
</comment>
<dbReference type="EMBL" id="BMAW01119429">
    <property type="protein sequence ID" value="GFT84593.1"/>
    <property type="molecule type" value="Genomic_DNA"/>
</dbReference>
<dbReference type="OrthoDB" id="9995375at2759"/>
<dbReference type="SUPFAM" id="SSF54791">
    <property type="entry name" value="Eukaryotic type KH-domain (KH-domain type I)"/>
    <property type="match status" value="1"/>
</dbReference>
<dbReference type="Pfam" id="PF00013">
    <property type="entry name" value="KH_1"/>
    <property type="match status" value="1"/>
</dbReference>
<feature type="domain" description="K Homology" evidence="1">
    <location>
        <begin position="8"/>
        <end position="75"/>
    </location>
</feature>
<dbReference type="GO" id="GO:0003723">
    <property type="term" value="F:RNA binding"/>
    <property type="evidence" value="ECO:0007669"/>
    <property type="project" value="InterPro"/>
</dbReference>
<evidence type="ECO:0000313" key="3">
    <source>
        <dbReference type="Proteomes" id="UP000887013"/>
    </source>
</evidence>
<dbReference type="AlphaFoldDB" id="A0A8X6U6Z4"/>
<organism evidence="2 3">
    <name type="scientific">Nephila pilipes</name>
    <name type="common">Giant wood spider</name>
    <name type="synonym">Nephila maculata</name>
    <dbReference type="NCBI Taxonomy" id="299642"/>
    <lineage>
        <taxon>Eukaryota</taxon>
        <taxon>Metazoa</taxon>
        <taxon>Ecdysozoa</taxon>
        <taxon>Arthropoda</taxon>
        <taxon>Chelicerata</taxon>
        <taxon>Arachnida</taxon>
        <taxon>Araneae</taxon>
        <taxon>Araneomorphae</taxon>
        <taxon>Entelegynae</taxon>
        <taxon>Araneoidea</taxon>
        <taxon>Nephilidae</taxon>
        <taxon>Nephila</taxon>
    </lineage>
</organism>
<proteinExistence type="predicted"/>
<evidence type="ECO:0000259" key="1">
    <source>
        <dbReference type="SMART" id="SM00322"/>
    </source>
</evidence>
<dbReference type="InterPro" id="IPR004087">
    <property type="entry name" value="KH_dom"/>
</dbReference>
<sequence length="129" mass="14810">MIEELKLTNLGVEVQIYKQTHKFIMGKDGANINFKDETNTKIYLPAELVESNVIAIRGPKENVMKEKERLLEILNDKLLLRHTADIKANAEHKSLIGKNEASIKKICDKIGASIVFRMKIMIKYNHHHC</sequence>
<dbReference type="SMART" id="SM00322">
    <property type="entry name" value="KH"/>
    <property type="match status" value="1"/>
</dbReference>
<reference evidence="2" key="1">
    <citation type="submission" date="2020-08" db="EMBL/GenBank/DDBJ databases">
        <title>Multicomponent nature underlies the extraordinary mechanical properties of spider dragline silk.</title>
        <authorList>
            <person name="Kono N."/>
            <person name="Nakamura H."/>
            <person name="Mori M."/>
            <person name="Yoshida Y."/>
            <person name="Ohtoshi R."/>
            <person name="Malay A.D."/>
            <person name="Moran D.A.P."/>
            <person name="Tomita M."/>
            <person name="Numata K."/>
            <person name="Arakawa K."/>
        </authorList>
    </citation>
    <scope>NUCLEOTIDE SEQUENCE</scope>
</reference>
<evidence type="ECO:0000313" key="2">
    <source>
        <dbReference type="EMBL" id="GFT84593.1"/>
    </source>
</evidence>
<accession>A0A8X6U6Z4</accession>
<gene>
    <name evidence="2" type="primary">Hdlbp_1</name>
    <name evidence="2" type="ORF">NPIL_653041</name>
</gene>
<dbReference type="Gene3D" id="3.30.1370.10">
    <property type="entry name" value="K Homology domain, type 1"/>
    <property type="match status" value="1"/>
</dbReference>
<dbReference type="GO" id="GO:0010468">
    <property type="term" value="P:regulation of gene expression"/>
    <property type="evidence" value="ECO:0007669"/>
    <property type="project" value="UniProtKB-ARBA"/>
</dbReference>
<name>A0A8X6U6Z4_NEPPI</name>
<dbReference type="InterPro" id="IPR004088">
    <property type="entry name" value="KH_dom_type_1"/>
</dbReference>
<dbReference type="InterPro" id="IPR036612">
    <property type="entry name" value="KH_dom_type_1_sf"/>
</dbReference>
<keyword evidence="3" id="KW-1185">Reference proteome</keyword>